<dbReference type="AlphaFoldDB" id="A0A3B1A9W0"/>
<dbReference type="InterPro" id="IPR024370">
    <property type="entry name" value="PBP_domain"/>
</dbReference>
<evidence type="ECO:0000256" key="1">
    <source>
        <dbReference type="ARBA" id="ARBA00022729"/>
    </source>
</evidence>
<dbReference type="Pfam" id="PF12849">
    <property type="entry name" value="PBP_like_2"/>
    <property type="match status" value="1"/>
</dbReference>
<sequence>MNKLSIFIVSLIFTLSNSSILMAKSSESGKTLIWAGCGITKKAFMLELSKAYEKKTGIKVVLNGGGATKGIREAAAGRINIGGACRVSLPRHPDERDAYQVPVAWDALVVIVNKNNPVESITMRQLRDVYLGKITNWRELGGQNKAIELYSRKSKMSGVGRTLRELVFANFDQKFKNVKYRVKSSGPLEKGIVKNIQGIGTTGISSAKKRDVKILRLNGIEPSYANIKNGSYLIYRPLYLVKKIGSTDPMVSDFIKFALSNEGKKVIRSAGTVPYSDALVLVMKQIQQYKQASSAGLYK</sequence>
<accession>A0A3B1A9W0</accession>
<dbReference type="EMBL" id="UOFS01000037">
    <property type="protein sequence ID" value="VAW98380.1"/>
    <property type="molecule type" value="Genomic_DNA"/>
</dbReference>
<name>A0A3B1A9W0_9ZZZZ</name>
<feature type="domain" description="PBP" evidence="2">
    <location>
        <begin position="33"/>
        <end position="262"/>
    </location>
</feature>
<dbReference type="PANTHER" id="PTHR30570">
    <property type="entry name" value="PERIPLASMIC PHOSPHATE BINDING COMPONENT OF PHOSPHATE ABC TRANSPORTER"/>
    <property type="match status" value="1"/>
</dbReference>
<dbReference type="CDD" id="cd13653">
    <property type="entry name" value="PBP2_phosphate_like_1"/>
    <property type="match status" value="1"/>
</dbReference>
<dbReference type="PANTHER" id="PTHR30570:SF1">
    <property type="entry name" value="PHOSPHATE-BINDING PROTEIN PSTS"/>
    <property type="match status" value="1"/>
</dbReference>
<protein>
    <submittedName>
        <fullName evidence="3">Phosphate ABC transporter, periplasmic phosphate-binding protein PstS (TC 3.A.1.7.1)</fullName>
    </submittedName>
</protein>
<proteinExistence type="predicted"/>
<dbReference type="SUPFAM" id="SSF53850">
    <property type="entry name" value="Periplasmic binding protein-like II"/>
    <property type="match status" value="1"/>
</dbReference>
<evidence type="ECO:0000259" key="2">
    <source>
        <dbReference type="Pfam" id="PF12849"/>
    </source>
</evidence>
<gene>
    <name evidence="3" type="ORF">MNBD_GAMMA22-2476</name>
</gene>
<dbReference type="InterPro" id="IPR050811">
    <property type="entry name" value="Phosphate_ABC_transporter"/>
</dbReference>
<reference evidence="3" key="1">
    <citation type="submission" date="2018-06" db="EMBL/GenBank/DDBJ databases">
        <authorList>
            <person name="Zhirakovskaya E."/>
        </authorList>
    </citation>
    <scope>NUCLEOTIDE SEQUENCE</scope>
</reference>
<evidence type="ECO:0000313" key="3">
    <source>
        <dbReference type="EMBL" id="VAW98380.1"/>
    </source>
</evidence>
<dbReference type="Gene3D" id="3.40.190.10">
    <property type="entry name" value="Periplasmic binding protein-like II"/>
    <property type="match status" value="2"/>
</dbReference>
<organism evidence="3">
    <name type="scientific">hydrothermal vent metagenome</name>
    <dbReference type="NCBI Taxonomy" id="652676"/>
    <lineage>
        <taxon>unclassified sequences</taxon>
        <taxon>metagenomes</taxon>
        <taxon>ecological metagenomes</taxon>
    </lineage>
</organism>
<keyword evidence="1" id="KW-0732">Signal</keyword>